<dbReference type="EMBL" id="JAEAOA010000358">
    <property type="protein sequence ID" value="KAK3596329.1"/>
    <property type="molecule type" value="Genomic_DNA"/>
</dbReference>
<evidence type="ECO:0000259" key="1">
    <source>
        <dbReference type="PROSITE" id="PS50948"/>
    </source>
</evidence>
<dbReference type="PROSITE" id="PS50948">
    <property type="entry name" value="PAN"/>
    <property type="match status" value="1"/>
</dbReference>
<proteinExistence type="predicted"/>
<dbReference type="Gene3D" id="3.50.4.10">
    <property type="entry name" value="Hepatocyte Growth Factor"/>
    <property type="match status" value="1"/>
</dbReference>
<dbReference type="Proteomes" id="UP001195483">
    <property type="component" value="Unassembled WGS sequence"/>
</dbReference>
<feature type="domain" description="Apple" evidence="1">
    <location>
        <begin position="28"/>
        <end position="108"/>
    </location>
</feature>
<dbReference type="SUPFAM" id="SSF57414">
    <property type="entry name" value="Hairpin loop containing domain-like"/>
    <property type="match status" value="1"/>
</dbReference>
<protein>
    <recommendedName>
        <fullName evidence="1">Apple domain-containing protein</fullName>
    </recommendedName>
</protein>
<evidence type="ECO:0000313" key="2">
    <source>
        <dbReference type="EMBL" id="KAK3596329.1"/>
    </source>
</evidence>
<gene>
    <name evidence="2" type="ORF">CHS0354_004886</name>
</gene>
<comment type="caution">
    <text evidence="2">The sequence shown here is derived from an EMBL/GenBank/DDBJ whole genome shotgun (WGS) entry which is preliminary data.</text>
</comment>
<reference evidence="2" key="2">
    <citation type="journal article" date="2021" name="Genome Biol. Evol.">
        <title>Developing a high-quality reference genome for a parasitic bivalve with doubly uniparental inheritance (Bivalvia: Unionida).</title>
        <authorList>
            <person name="Smith C.H."/>
        </authorList>
    </citation>
    <scope>NUCLEOTIDE SEQUENCE</scope>
    <source>
        <strain evidence="2">CHS0354</strain>
        <tissue evidence="2">Mantle</tissue>
    </source>
</reference>
<evidence type="ECO:0000313" key="3">
    <source>
        <dbReference type="Proteomes" id="UP001195483"/>
    </source>
</evidence>
<dbReference type="Pfam" id="PF00024">
    <property type="entry name" value="PAN_1"/>
    <property type="match status" value="1"/>
</dbReference>
<sequence>MMQKLFRIWQYFQALVVVGLYCIADVKCGGSRLGKIIFIKNEDLNNSITARTFNTRNLLQCARACKTEENICASVYFHEKTGLCSLNSGYINAYMEGSLKPDFTDIQYVELRDGGCKGLLQMGRITSGEVTYAEEGRSITVFCDFHGNHGYTFLTKGAINSLPSLYHVCPNRRELMVRILLPGGRQLESLLKQLRQYQTVYNLSFFLNRYDGYNAPNNPFEPYFYVGFLPSYVANVTGAVQGYSVNGDDFNFTSSDGNPNSYFVFFAGNQTINSLYLVNSTMINGWITSAHNVKRSKYLPTGSQQGKGYFMQFEVHFGGSGGLMTSNWTDLGGVAVGCRFGKRKRDRYVHAGLFAIE</sequence>
<dbReference type="AlphaFoldDB" id="A0AAE0SR89"/>
<organism evidence="2 3">
    <name type="scientific">Potamilus streckersoni</name>
    <dbReference type="NCBI Taxonomy" id="2493646"/>
    <lineage>
        <taxon>Eukaryota</taxon>
        <taxon>Metazoa</taxon>
        <taxon>Spiralia</taxon>
        <taxon>Lophotrochozoa</taxon>
        <taxon>Mollusca</taxon>
        <taxon>Bivalvia</taxon>
        <taxon>Autobranchia</taxon>
        <taxon>Heteroconchia</taxon>
        <taxon>Palaeoheterodonta</taxon>
        <taxon>Unionida</taxon>
        <taxon>Unionoidea</taxon>
        <taxon>Unionidae</taxon>
        <taxon>Ambleminae</taxon>
        <taxon>Lampsilini</taxon>
        <taxon>Potamilus</taxon>
    </lineage>
</organism>
<name>A0AAE0SR89_9BIVA</name>
<keyword evidence="3" id="KW-1185">Reference proteome</keyword>
<reference evidence="2" key="1">
    <citation type="journal article" date="2021" name="Genome Biol. Evol.">
        <title>A High-Quality Reference Genome for a Parasitic Bivalve with Doubly Uniparental Inheritance (Bivalvia: Unionida).</title>
        <authorList>
            <person name="Smith C.H."/>
        </authorList>
    </citation>
    <scope>NUCLEOTIDE SEQUENCE</scope>
    <source>
        <strain evidence="2">CHS0354</strain>
    </source>
</reference>
<accession>A0AAE0SR89</accession>
<reference evidence="2" key="3">
    <citation type="submission" date="2023-05" db="EMBL/GenBank/DDBJ databases">
        <authorList>
            <person name="Smith C.H."/>
        </authorList>
    </citation>
    <scope>NUCLEOTIDE SEQUENCE</scope>
    <source>
        <strain evidence="2">CHS0354</strain>
        <tissue evidence="2">Mantle</tissue>
    </source>
</reference>
<dbReference type="InterPro" id="IPR003609">
    <property type="entry name" value="Pan_app"/>
</dbReference>